<dbReference type="EMBL" id="JAKWBI020000020">
    <property type="protein sequence ID" value="KAJ2906005.1"/>
    <property type="molecule type" value="Genomic_DNA"/>
</dbReference>
<evidence type="ECO:0000313" key="3">
    <source>
        <dbReference type="Proteomes" id="UP001201980"/>
    </source>
</evidence>
<feature type="compositionally biased region" description="Basic residues" evidence="1">
    <location>
        <begin position="26"/>
        <end position="39"/>
    </location>
</feature>
<feature type="region of interest" description="Disordered" evidence="1">
    <location>
        <begin position="589"/>
        <end position="622"/>
    </location>
</feature>
<feature type="compositionally biased region" description="Low complexity" evidence="1">
    <location>
        <begin position="607"/>
        <end position="620"/>
    </location>
</feature>
<dbReference type="Proteomes" id="UP001201980">
    <property type="component" value="Unassembled WGS sequence"/>
</dbReference>
<evidence type="ECO:0000256" key="1">
    <source>
        <dbReference type="SAM" id="MobiDB-lite"/>
    </source>
</evidence>
<gene>
    <name evidence="2" type="ORF">MKZ38_003488</name>
</gene>
<dbReference type="AlphaFoldDB" id="A0AAD5WWM0"/>
<evidence type="ECO:0008006" key="4">
    <source>
        <dbReference type="Google" id="ProtNLM"/>
    </source>
</evidence>
<protein>
    <recommendedName>
        <fullName evidence="4">P-loop containing nucleoside triphosphate hydrolase</fullName>
    </recommendedName>
</protein>
<keyword evidence="3" id="KW-1185">Reference proteome</keyword>
<feature type="region of interest" description="Disordered" evidence="1">
    <location>
        <begin position="1"/>
        <end position="76"/>
    </location>
</feature>
<sequence length="742" mass="81215">MRPRLRANSQKGGQRSGGPVQTPKQSAKKNKNKTQKKSPGHASARPSAPPSQFDKEPAKTVQNSTMKNKKSKAERTAALLPTNATKKGKQPFKVPAAKEFQPILNGAVSHLSTQFGQLRLGGDTNKPCNSAAGSLQVPACVNFSARTRSNVFPEPRDTFQKNPKPDMAISSVTPNMSLEAHRDLLEYSPQAVDIGEMKGTPIFTARVRDECRDILDADDPFPQYGLLAGATEGNAVDKRVFYNTAAPSSVFVCGSQGGGKSHTLSCLLENCFIQSKAAILPRPLTGIVFHYDTFVSERTGTPCEAAYLASSDNIKVRVLCAPTNVISIKNIYSSLPNVTVEELRIRESDLNTKRMMELMAVNGGDHMPLYMHVVSRILKELRLQQQERNSYFNYQHFLRMVENEPLIGGQKIPLQQRLDTLESFMVHEQVKPGYITANAAGTGFGGEKKGFASKSKGNDWIPMPAQLTIVDMSCPCITPEMACSLFNICLSLFLEQTSSVGRVVALDEAHKYMSDSVEASTLTDNLLSCIRLQRHIAARVFIATQEPTISPALLDLCSVTIVHRFSSPDWLNTLKKHIAGVSTASRMLRKAEEKESLNKGEKDTPESESSTSSGSCEASTAIAHGKSNSISKVSSEKYDMKRFDLFASPTRPPPISTEEGIRPLSLDDSDPSMDLFSKIVGLRQGEALMFAPSAVLDVRTSSLGGRQNKEGPLQIRRLDHEVLKIRVRARITQDGGKSIMAN</sequence>
<dbReference type="Gene3D" id="3.40.50.300">
    <property type="entry name" value="P-loop containing nucleotide triphosphate hydrolases"/>
    <property type="match status" value="1"/>
</dbReference>
<accession>A0AAD5WWM0</accession>
<reference evidence="2" key="1">
    <citation type="submission" date="2022-07" db="EMBL/GenBank/DDBJ databases">
        <title>Draft genome sequence of Zalerion maritima ATCC 34329, a (micro)plastics degrading marine fungus.</title>
        <authorList>
            <person name="Paco A."/>
            <person name="Goncalves M.F.M."/>
            <person name="Rocha-Santos T.A.P."/>
            <person name="Alves A."/>
        </authorList>
    </citation>
    <scope>NUCLEOTIDE SEQUENCE</scope>
    <source>
        <strain evidence="2">ATCC 34329</strain>
    </source>
</reference>
<organism evidence="2 3">
    <name type="scientific">Zalerion maritima</name>
    <dbReference type="NCBI Taxonomy" id="339359"/>
    <lineage>
        <taxon>Eukaryota</taxon>
        <taxon>Fungi</taxon>
        <taxon>Dikarya</taxon>
        <taxon>Ascomycota</taxon>
        <taxon>Pezizomycotina</taxon>
        <taxon>Sordariomycetes</taxon>
        <taxon>Lulworthiomycetidae</taxon>
        <taxon>Lulworthiales</taxon>
        <taxon>Lulworthiaceae</taxon>
        <taxon>Zalerion</taxon>
    </lineage>
</organism>
<dbReference type="SUPFAM" id="SSF52540">
    <property type="entry name" value="P-loop containing nucleoside triphosphate hydrolases"/>
    <property type="match status" value="1"/>
</dbReference>
<proteinExistence type="predicted"/>
<feature type="compositionally biased region" description="Basic and acidic residues" evidence="1">
    <location>
        <begin position="589"/>
        <end position="605"/>
    </location>
</feature>
<comment type="caution">
    <text evidence="2">The sequence shown here is derived from an EMBL/GenBank/DDBJ whole genome shotgun (WGS) entry which is preliminary data.</text>
</comment>
<evidence type="ECO:0000313" key="2">
    <source>
        <dbReference type="EMBL" id="KAJ2906005.1"/>
    </source>
</evidence>
<name>A0AAD5WWM0_9PEZI</name>
<dbReference type="InterPro" id="IPR027417">
    <property type="entry name" value="P-loop_NTPase"/>
</dbReference>